<reference evidence="2 3" key="1">
    <citation type="journal article" date="2020" name="Cell">
        <title>Large-Scale Comparative Analyses of Tick Genomes Elucidate Their Genetic Diversity and Vector Capacities.</title>
        <authorList>
            <consortium name="Tick Genome and Microbiome Consortium (TIGMIC)"/>
            <person name="Jia N."/>
            <person name="Wang J."/>
            <person name="Shi W."/>
            <person name="Du L."/>
            <person name="Sun Y."/>
            <person name="Zhan W."/>
            <person name="Jiang J.F."/>
            <person name="Wang Q."/>
            <person name="Zhang B."/>
            <person name="Ji P."/>
            <person name="Bell-Sakyi L."/>
            <person name="Cui X.M."/>
            <person name="Yuan T.T."/>
            <person name="Jiang B.G."/>
            <person name="Yang W.F."/>
            <person name="Lam T.T."/>
            <person name="Chang Q.C."/>
            <person name="Ding S.J."/>
            <person name="Wang X.J."/>
            <person name="Zhu J.G."/>
            <person name="Ruan X.D."/>
            <person name="Zhao L."/>
            <person name="Wei J.T."/>
            <person name="Ye R.Z."/>
            <person name="Que T.C."/>
            <person name="Du C.H."/>
            <person name="Zhou Y.H."/>
            <person name="Cheng J.X."/>
            <person name="Dai P.F."/>
            <person name="Guo W.B."/>
            <person name="Han X.H."/>
            <person name="Huang E.J."/>
            <person name="Li L.F."/>
            <person name="Wei W."/>
            <person name="Gao Y.C."/>
            <person name="Liu J.Z."/>
            <person name="Shao H.Z."/>
            <person name="Wang X."/>
            <person name="Wang C.C."/>
            <person name="Yang T.C."/>
            <person name="Huo Q.B."/>
            <person name="Li W."/>
            <person name="Chen H.Y."/>
            <person name="Chen S.E."/>
            <person name="Zhou L.G."/>
            <person name="Ni X.B."/>
            <person name="Tian J.H."/>
            <person name="Sheng Y."/>
            <person name="Liu T."/>
            <person name="Pan Y.S."/>
            <person name="Xia L.Y."/>
            <person name="Li J."/>
            <person name="Zhao F."/>
            <person name="Cao W.C."/>
        </authorList>
    </citation>
    <scope>NUCLEOTIDE SEQUENCE [LARGE SCALE GENOMIC DNA]</scope>
    <source>
        <strain evidence="2">HaeL-2018</strain>
    </source>
</reference>
<evidence type="ECO:0000313" key="3">
    <source>
        <dbReference type="Proteomes" id="UP000821853"/>
    </source>
</evidence>
<comment type="caution">
    <text evidence="2">The sequence shown here is derived from an EMBL/GenBank/DDBJ whole genome shotgun (WGS) entry which is preliminary data.</text>
</comment>
<dbReference type="Proteomes" id="UP000821853">
    <property type="component" value="Unassembled WGS sequence"/>
</dbReference>
<gene>
    <name evidence="2" type="ORF">HPB48_024369</name>
</gene>
<protein>
    <submittedName>
        <fullName evidence="2">Uncharacterized protein</fullName>
    </submittedName>
</protein>
<sequence length="121" mass="13318">MLTGSWWSVTQATIRNCRHKSGLSPLCSESVQDEQYEEAVESGMWAELCHQLDVDSSTSFEDYVLCDSELVTCAELSDLEIVSSIRPEEEECAEEDPTAETTVAAEADSNPVTLPRLLGTL</sequence>
<proteinExistence type="predicted"/>
<organism evidence="2 3">
    <name type="scientific">Haemaphysalis longicornis</name>
    <name type="common">Bush tick</name>
    <dbReference type="NCBI Taxonomy" id="44386"/>
    <lineage>
        <taxon>Eukaryota</taxon>
        <taxon>Metazoa</taxon>
        <taxon>Ecdysozoa</taxon>
        <taxon>Arthropoda</taxon>
        <taxon>Chelicerata</taxon>
        <taxon>Arachnida</taxon>
        <taxon>Acari</taxon>
        <taxon>Parasitiformes</taxon>
        <taxon>Ixodida</taxon>
        <taxon>Ixodoidea</taxon>
        <taxon>Ixodidae</taxon>
        <taxon>Haemaphysalinae</taxon>
        <taxon>Haemaphysalis</taxon>
    </lineage>
</organism>
<name>A0A9J6H7J7_HAELO</name>
<dbReference type="AlphaFoldDB" id="A0A9J6H7J7"/>
<dbReference type="VEuPathDB" id="VectorBase:HLOH_061137"/>
<feature type="compositionally biased region" description="Acidic residues" evidence="1">
    <location>
        <begin position="88"/>
        <end position="98"/>
    </location>
</feature>
<dbReference type="EMBL" id="JABSTR010001038">
    <property type="protein sequence ID" value="KAH9383252.1"/>
    <property type="molecule type" value="Genomic_DNA"/>
</dbReference>
<accession>A0A9J6H7J7</accession>
<dbReference type="OrthoDB" id="10407037at2759"/>
<evidence type="ECO:0000313" key="2">
    <source>
        <dbReference type="EMBL" id="KAH9383252.1"/>
    </source>
</evidence>
<evidence type="ECO:0000256" key="1">
    <source>
        <dbReference type="SAM" id="MobiDB-lite"/>
    </source>
</evidence>
<feature type="region of interest" description="Disordered" evidence="1">
    <location>
        <begin position="87"/>
        <end position="110"/>
    </location>
</feature>
<keyword evidence="3" id="KW-1185">Reference proteome</keyword>